<reference evidence="5" key="1">
    <citation type="submission" date="2021-03" db="EMBL/GenBank/DDBJ databases">
        <title>Leucobacter chromiisoli sp. nov., isolated from chromium-containing soil of chemical plant.</title>
        <authorList>
            <person name="Xu Z."/>
        </authorList>
    </citation>
    <scope>NUCLEOTIDE SEQUENCE</scope>
    <source>
        <strain evidence="5">A2</strain>
    </source>
</reference>
<evidence type="ECO:0000313" key="5">
    <source>
        <dbReference type="EMBL" id="MBO1804513.1"/>
    </source>
</evidence>
<proteinExistence type="inferred from homology"/>
<dbReference type="SUPFAM" id="SSF46785">
    <property type="entry name" value="Winged helix' DNA-binding domain"/>
    <property type="match status" value="1"/>
</dbReference>
<dbReference type="GO" id="GO:0003677">
    <property type="term" value="F:DNA binding"/>
    <property type="evidence" value="ECO:0007669"/>
    <property type="project" value="UniProtKB-KW"/>
</dbReference>
<evidence type="ECO:0000256" key="4">
    <source>
        <dbReference type="ARBA" id="ARBA00023163"/>
    </source>
</evidence>
<comment type="caution">
    <text evidence="5">The sequence shown here is derived from an EMBL/GenBank/DDBJ whole genome shotgun (WGS) entry which is preliminary data.</text>
</comment>
<dbReference type="InterPro" id="IPR036388">
    <property type="entry name" value="WH-like_DNA-bd_sf"/>
</dbReference>
<accession>A0A939LWM4</accession>
<sequence length="128" mass="14040">MNEHAQHQSYTGDPARLGALESQVMDLLWEGNPFTVRGIIDRLPSDPAYTTISTVLGNLRKKGLVCTGKDGYATLYGACVSRDEHAARIMEHALEESGDRAAAILRFVDGMPDAELEMLRRHLLGETG</sequence>
<keyword evidence="3" id="KW-0238">DNA-binding</keyword>
<dbReference type="Gene3D" id="1.10.10.10">
    <property type="entry name" value="Winged helix-like DNA-binding domain superfamily/Winged helix DNA-binding domain"/>
    <property type="match status" value="1"/>
</dbReference>
<evidence type="ECO:0000256" key="3">
    <source>
        <dbReference type="ARBA" id="ARBA00023125"/>
    </source>
</evidence>
<keyword evidence="6" id="KW-1185">Reference proteome</keyword>
<evidence type="ECO:0000256" key="1">
    <source>
        <dbReference type="ARBA" id="ARBA00011046"/>
    </source>
</evidence>
<protein>
    <submittedName>
        <fullName evidence="5">BlaI/MecI/CopY family transcriptional regulator</fullName>
    </submittedName>
</protein>
<dbReference type="GO" id="GO:0045892">
    <property type="term" value="P:negative regulation of DNA-templated transcription"/>
    <property type="evidence" value="ECO:0007669"/>
    <property type="project" value="InterPro"/>
</dbReference>
<organism evidence="5 6">
    <name type="scientific">Leucobacter ruminantium</name>
    <dbReference type="NCBI Taxonomy" id="1289170"/>
    <lineage>
        <taxon>Bacteria</taxon>
        <taxon>Bacillati</taxon>
        <taxon>Actinomycetota</taxon>
        <taxon>Actinomycetes</taxon>
        <taxon>Micrococcales</taxon>
        <taxon>Microbacteriaceae</taxon>
        <taxon>Leucobacter</taxon>
    </lineage>
</organism>
<dbReference type="InterPro" id="IPR005650">
    <property type="entry name" value="BlaI_family"/>
</dbReference>
<dbReference type="Gene3D" id="6.10.140.850">
    <property type="match status" value="1"/>
</dbReference>
<evidence type="ECO:0000313" key="6">
    <source>
        <dbReference type="Proteomes" id="UP000664398"/>
    </source>
</evidence>
<keyword evidence="2" id="KW-0805">Transcription regulation</keyword>
<dbReference type="Proteomes" id="UP000664398">
    <property type="component" value="Unassembled WGS sequence"/>
</dbReference>
<dbReference type="EMBL" id="JAGDYL010000005">
    <property type="protein sequence ID" value="MBO1804513.1"/>
    <property type="molecule type" value="Genomic_DNA"/>
</dbReference>
<dbReference type="InterPro" id="IPR036390">
    <property type="entry name" value="WH_DNA-bd_sf"/>
</dbReference>
<keyword evidence="4" id="KW-0804">Transcription</keyword>
<name>A0A939LWM4_9MICO</name>
<dbReference type="Pfam" id="PF03965">
    <property type="entry name" value="Penicillinase_R"/>
    <property type="match status" value="1"/>
</dbReference>
<gene>
    <name evidence="5" type="ORF">J4H91_04165</name>
</gene>
<evidence type="ECO:0000256" key="2">
    <source>
        <dbReference type="ARBA" id="ARBA00023015"/>
    </source>
</evidence>
<dbReference type="RefSeq" id="WP_208044992.1">
    <property type="nucleotide sequence ID" value="NZ_JAGDYL010000005.1"/>
</dbReference>
<comment type="similarity">
    <text evidence="1">Belongs to the BlaI transcriptional regulatory family.</text>
</comment>
<dbReference type="AlphaFoldDB" id="A0A939LWM4"/>